<comment type="caution">
    <text evidence="2">The sequence shown here is derived from an EMBL/GenBank/DDBJ whole genome shotgun (WGS) entry which is preliminary data.</text>
</comment>
<evidence type="ECO:0000313" key="4">
    <source>
        <dbReference type="Proteomes" id="UP000054632"/>
    </source>
</evidence>
<protein>
    <recommendedName>
        <fullName evidence="6">MULE transposase domain-containing protein</fullName>
    </recommendedName>
</protein>
<evidence type="ECO:0000313" key="5">
    <source>
        <dbReference type="Proteomes" id="UP000054805"/>
    </source>
</evidence>
<proteinExistence type="predicted"/>
<evidence type="ECO:0000313" key="2">
    <source>
        <dbReference type="EMBL" id="KRY66895.1"/>
    </source>
</evidence>
<dbReference type="EMBL" id="JYDR01000153">
    <property type="protein sequence ID" value="KRY66895.1"/>
    <property type="molecule type" value="Genomic_DNA"/>
</dbReference>
<reference evidence="4 5" key="1">
    <citation type="submission" date="2015-01" db="EMBL/GenBank/DDBJ databases">
        <title>Evolution of Trichinella species and genotypes.</title>
        <authorList>
            <person name="Korhonen P.K."/>
            <person name="Edoardo P."/>
            <person name="Giuseppe L.R."/>
            <person name="Gasser R.B."/>
        </authorList>
    </citation>
    <scope>NUCLEOTIDE SEQUENCE [LARGE SCALE GENOMIC DNA]</scope>
    <source>
        <strain evidence="2">ISS13</strain>
        <strain evidence="3">ISS588</strain>
    </source>
</reference>
<organism evidence="2 4">
    <name type="scientific">Trichinella pseudospiralis</name>
    <name type="common">Parasitic roundworm</name>
    <dbReference type="NCBI Taxonomy" id="6337"/>
    <lineage>
        <taxon>Eukaryota</taxon>
        <taxon>Metazoa</taxon>
        <taxon>Ecdysozoa</taxon>
        <taxon>Nematoda</taxon>
        <taxon>Enoplea</taxon>
        <taxon>Dorylaimia</taxon>
        <taxon>Trichinellida</taxon>
        <taxon>Trichinellidae</taxon>
        <taxon>Trichinella</taxon>
    </lineage>
</organism>
<gene>
    <name evidence="1" type="ORF">T4A_2308</name>
    <name evidence="2" type="ORF">T4A_5287</name>
    <name evidence="3" type="ORF">T4B_4197</name>
</gene>
<sequence length="212" mass="24415">MKKLLPRLHSHRAKRYLKLPKHSRHLQISVPFRTTKAGDEFLLWQSAPRHILVFALGSNIRLLAGMRTWGKDATFKVVAQWYQQLLTIHAFLADKLVPAVYCLCTGKDIETYGFIFQALINKAAGYFPNMREQGCYFQFCQAIHRNVDEVGKKTRYKTGEDTKRKIRILLVTAFLLIPHVDTGDSLLEDDTTGIENGTENKMKMQMTPYKNP</sequence>
<dbReference type="EMBL" id="JYDS01000248">
    <property type="protein sequence ID" value="KRZ20192.1"/>
    <property type="molecule type" value="Genomic_DNA"/>
</dbReference>
<dbReference type="Proteomes" id="UP000054632">
    <property type="component" value="Unassembled WGS sequence"/>
</dbReference>
<accession>A0A0V1DZ80</accession>
<keyword evidence="5" id="KW-1185">Reference proteome</keyword>
<evidence type="ECO:0000313" key="3">
    <source>
        <dbReference type="EMBL" id="KRZ20192.1"/>
    </source>
</evidence>
<dbReference type="AlphaFoldDB" id="A0A0V1DZ80"/>
<name>A0A0V1DZ80_TRIPS</name>
<dbReference type="Proteomes" id="UP000054805">
    <property type="component" value="Unassembled WGS sequence"/>
</dbReference>
<evidence type="ECO:0008006" key="6">
    <source>
        <dbReference type="Google" id="ProtNLM"/>
    </source>
</evidence>
<evidence type="ECO:0000313" key="1">
    <source>
        <dbReference type="EMBL" id="KRY66201.1"/>
    </source>
</evidence>
<dbReference type="EMBL" id="JYDR01000178">
    <property type="protein sequence ID" value="KRY66201.1"/>
    <property type="molecule type" value="Genomic_DNA"/>
</dbReference>